<dbReference type="InterPro" id="IPR051324">
    <property type="entry name" value="Stress/Tellurium_Resist"/>
</dbReference>
<accession>A0ABW7KQY0</accession>
<reference evidence="6 7" key="1">
    <citation type="submission" date="2024-10" db="EMBL/GenBank/DDBJ databases">
        <authorList>
            <person name="Riesco R."/>
        </authorList>
    </citation>
    <scope>NUCLEOTIDE SEQUENCE [LARGE SCALE GENOMIC DNA]</scope>
    <source>
        <strain evidence="5 7">NCIMB 15448</strain>
        <strain evidence="3 6">NCIMB 15449</strain>
        <strain evidence="4 8">NCIMB 15450</strain>
    </source>
</reference>
<evidence type="ECO:0000313" key="3">
    <source>
        <dbReference type="EMBL" id="MFH5211116.1"/>
    </source>
</evidence>
<comment type="caution">
    <text evidence="5">The sequence shown here is derived from an EMBL/GenBank/DDBJ whole genome shotgun (WGS) entry which is preliminary data.</text>
</comment>
<organism evidence="5 7">
    <name type="scientific">Antrihabitans spumae</name>
    <dbReference type="NCBI Taxonomy" id="3373370"/>
    <lineage>
        <taxon>Bacteria</taxon>
        <taxon>Bacillati</taxon>
        <taxon>Actinomycetota</taxon>
        <taxon>Actinomycetes</taxon>
        <taxon>Mycobacteriales</taxon>
        <taxon>Nocardiaceae</taxon>
        <taxon>Antrihabitans</taxon>
    </lineage>
</organism>
<dbReference type="Gene3D" id="2.60.60.30">
    <property type="entry name" value="sav2460 like domains"/>
    <property type="match status" value="1"/>
</dbReference>
<evidence type="ECO:0000313" key="7">
    <source>
        <dbReference type="Proteomes" id="UP001609176"/>
    </source>
</evidence>
<dbReference type="PANTHER" id="PTHR32097:SF4">
    <property type="entry name" value="GENERAL STRESS PROTEIN 16U"/>
    <property type="match status" value="1"/>
</dbReference>
<dbReference type="EMBL" id="JBIMSP010000023">
    <property type="protein sequence ID" value="MFH5243317.1"/>
    <property type="molecule type" value="Genomic_DNA"/>
</dbReference>
<name>A0ABW7KQY0_9NOCA</name>
<dbReference type="InterPro" id="IPR003325">
    <property type="entry name" value="TerD"/>
</dbReference>
<evidence type="ECO:0000256" key="1">
    <source>
        <dbReference type="ARBA" id="ARBA00008775"/>
    </source>
</evidence>
<dbReference type="EMBL" id="JBIMSO010000069">
    <property type="protein sequence ID" value="MFH5211116.1"/>
    <property type="molecule type" value="Genomic_DNA"/>
</dbReference>
<keyword evidence="8" id="KW-1185">Reference proteome</keyword>
<dbReference type="Proteomes" id="UP001609176">
    <property type="component" value="Unassembled WGS sequence"/>
</dbReference>
<dbReference type="Proteomes" id="UP001609175">
    <property type="component" value="Unassembled WGS sequence"/>
</dbReference>
<evidence type="ECO:0000313" key="8">
    <source>
        <dbReference type="Proteomes" id="UP001609219"/>
    </source>
</evidence>
<evidence type="ECO:0000313" key="5">
    <source>
        <dbReference type="EMBL" id="MFH5243317.1"/>
    </source>
</evidence>
<dbReference type="Pfam" id="PF02342">
    <property type="entry name" value="TerD"/>
    <property type="match status" value="1"/>
</dbReference>
<sequence length="186" mass="19562">MNLSKGGNVNLSQQANGLSAVSIGLGWDVSSFGGGIDIDASAIVAGPDGRALSDQHFVFFNNLNSPDGAVVHAGDNSTGAGSGDDEQILVDLVRLASNADKIAFAVSIHDGQEKGQNFGQVRNAYIRVVNRADNREIARYDLSAQAYSETAMIFGELYRHGADWKFRAVGQGFADGLAGIIRGFGL</sequence>
<evidence type="ECO:0000259" key="2">
    <source>
        <dbReference type="Pfam" id="PF02342"/>
    </source>
</evidence>
<protein>
    <submittedName>
        <fullName evidence="5">TerD family protein</fullName>
    </submittedName>
</protein>
<proteinExistence type="inferred from homology"/>
<gene>
    <name evidence="5" type="ORF">ACHIPV_15765</name>
    <name evidence="3" type="ORF">ACHIPZ_23315</name>
    <name evidence="4" type="ORF">ACHIRB_21205</name>
</gene>
<comment type="similarity">
    <text evidence="1">Belongs to the CAPAB/TerDEXZ family.</text>
</comment>
<dbReference type="Proteomes" id="UP001609219">
    <property type="component" value="Unassembled WGS sequence"/>
</dbReference>
<dbReference type="EMBL" id="JBIMSN010000098">
    <property type="protein sequence ID" value="MFH5231059.1"/>
    <property type="molecule type" value="Genomic_DNA"/>
</dbReference>
<dbReference type="CDD" id="cd06974">
    <property type="entry name" value="TerD_like"/>
    <property type="match status" value="1"/>
</dbReference>
<evidence type="ECO:0000313" key="6">
    <source>
        <dbReference type="Proteomes" id="UP001609175"/>
    </source>
</evidence>
<dbReference type="RefSeq" id="WP_395117348.1">
    <property type="nucleotide sequence ID" value="NZ_JBIMSN010000098.1"/>
</dbReference>
<evidence type="ECO:0000313" key="4">
    <source>
        <dbReference type="EMBL" id="MFH5231059.1"/>
    </source>
</evidence>
<feature type="domain" description="TerD" evidence="2">
    <location>
        <begin position="1"/>
        <end position="184"/>
    </location>
</feature>
<dbReference type="PANTHER" id="PTHR32097">
    <property type="entry name" value="CAMP-BINDING PROTEIN 1-RELATED"/>
    <property type="match status" value="1"/>
</dbReference>